<sequence>MALTIKVGENSFKAYFADNTEAYQFESWHGYLLAVADAYEAEIDWQYPYRNILLNESHFCVSVYAKSHPDYITGMISALCRQYEPSLLVETIRKCYMVTEFWQQENTEHAYECNPEHKLGYRLILPNINTDGLANFINHDVFAQGLGHTPRSES</sequence>
<proteinExistence type="predicted"/>
<gene>
    <name evidence="1" type="ORF">UFOVP519_24</name>
</gene>
<name>A0A6J5MUR6_9CAUD</name>
<dbReference type="EMBL" id="LR796492">
    <property type="protein sequence ID" value="CAB4147339.1"/>
    <property type="molecule type" value="Genomic_DNA"/>
</dbReference>
<organism evidence="1">
    <name type="scientific">uncultured Caudovirales phage</name>
    <dbReference type="NCBI Taxonomy" id="2100421"/>
    <lineage>
        <taxon>Viruses</taxon>
        <taxon>Duplodnaviria</taxon>
        <taxon>Heunggongvirae</taxon>
        <taxon>Uroviricota</taxon>
        <taxon>Caudoviricetes</taxon>
        <taxon>Peduoviridae</taxon>
        <taxon>Maltschvirus</taxon>
        <taxon>Maltschvirus maltsch</taxon>
    </lineage>
</organism>
<protein>
    <submittedName>
        <fullName evidence="1">Uncharacterized protein</fullName>
    </submittedName>
</protein>
<evidence type="ECO:0000313" key="1">
    <source>
        <dbReference type="EMBL" id="CAB4147339.1"/>
    </source>
</evidence>
<reference evidence="1" key="1">
    <citation type="submission" date="2020-04" db="EMBL/GenBank/DDBJ databases">
        <authorList>
            <person name="Chiriac C."/>
            <person name="Salcher M."/>
            <person name="Ghai R."/>
            <person name="Kavagutti S V."/>
        </authorList>
    </citation>
    <scope>NUCLEOTIDE SEQUENCE</scope>
</reference>
<accession>A0A6J5MUR6</accession>